<dbReference type="RefSeq" id="WP_354554597.1">
    <property type="nucleotide sequence ID" value="NZ_JBEPMB010000001.1"/>
</dbReference>
<proteinExistence type="predicted"/>
<comment type="caution">
    <text evidence="2">The sequence shown here is derived from an EMBL/GenBank/DDBJ whole genome shotgun (WGS) entry which is preliminary data.</text>
</comment>
<feature type="transmembrane region" description="Helical" evidence="1">
    <location>
        <begin position="6"/>
        <end position="24"/>
    </location>
</feature>
<dbReference type="Proteomes" id="UP001549047">
    <property type="component" value="Unassembled WGS sequence"/>
</dbReference>
<organism evidence="2 3">
    <name type="scientific">Rhizobium aquaticum</name>
    <dbReference type="NCBI Taxonomy" id="1549636"/>
    <lineage>
        <taxon>Bacteria</taxon>
        <taxon>Pseudomonadati</taxon>
        <taxon>Pseudomonadota</taxon>
        <taxon>Alphaproteobacteria</taxon>
        <taxon>Hyphomicrobiales</taxon>
        <taxon>Rhizobiaceae</taxon>
        <taxon>Rhizobium/Agrobacterium group</taxon>
        <taxon>Rhizobium</taxon>
    </lineage>
</organism>
<gene>
    <name evidence="2" type="ORF">ABID16_000311</name>
</gene>
<reference evidence="2 3" key="1">
    <citation type="submission" date="2024-06" db="EMBL/GenBank/DDBJ databases">
        <title>Genomic Encyclopedia of Type Strains, Phase IV (KMG-IV): sequencing the most valuable type-strain genomes for metagenomic binning, comparative biology and taxonomic classification.</title>
        <authorList>
            <person name="Goeker M."/>
        </authorList>
    </citation>
    <scope>NUCLEOTIDE SEQUENCE [LARGE SCALE GENOMIC DNA]</scope>
    <source>
        <strain evidence="2 3">DSM 29780</strain>
    </source>
</reference>
<keyword evidence="3" id="KW-1185">Reference proteome</keyword>
<evidence type="ECO:0000256" key="1">
    <source>
        <dbReference type="SAM" id="Phobius"/>
    </source>
</evidence>
<evidence type="ECO:0000313" key="3">
    <source>
        <dbReference type="Proteomes" id="UP001549047"/>
    </source>
</evidence>
<feature type="transmembrane region" description="Helical" evidence="1">
    <location>
        <begin position="65"/>
        <end position="87"/>
    </location>
</feature>
<dbReference type="EMBL" id="JBEPMB010000001">
    <property type="protein sequence ID" value="MET3612006.1"/>
    <property type="molecule type" value="Genomic_DNA"/>
</dbReference>
<name>A0ABV2IU44_9HYPH</name>
<evidence type="ECO:0008006" key="4">
    <source>
        <dbReference type="Google" id="ProtNLM"/>
    </source>
</evidence>
<keyword evidence="1" id="KW-1133">Transmembrane helix</keyword>
<accession>A0ABV2IU44</accession>
<evidence type="ECO:0000313" key="2">
    <source>
        <dbReference type="EMBL" id="MET3612006.1"/>
    </source>
</evidence>
<keyword evidence="1" id="KW-0472">Membrane</keyword>
<sequence length="91" mass="9008">MDYASIAIEIVAGIIAGNAICAAMKQPALSTWSRTAVGAVGGLLGGLVFHLTAGDSTVSGALVDVYTGGFGGAILTPIVGALTGGMLRHRH</sequence>
<protein>
    <recommendedName>
        <fullName evidence="4">GlsB/YeaQ/YmgE family stress response membrane protein</fullName>
    </recommendedName>
</protein>
<feature type="transmembrane region" description="Helical" evidence="1">
    <location>
        <begin position="36"/>
        <end position="53"/>
    </location>
</feature>
<keyword evidence="1" id="KW-0812">Transmembrane</keyword>